<sequence length="1048" mass="106308">MSSIQTSVGLISGIPIEETVDQLISVASQPLNRLTSRTEGLLAERTAVDTLATLVLGMQSSLNSFKSVATYSKKTASSSDASAVSASVVAGKSPKTGAYTFTPLQAATSHSLLSSSFSDLEGALGGGALSFRFGGHVDKGVALREINAGAGFKAGKIKITDRSGGSAVIDLRAAQNIDDVLEAINSNEEVNIRASVEGDAIKLTDTIGGSVSSLVVQEVGLGTTAASLGLAGINVAADEATGADIYSLHGGTKLSALNDGSGVRILNDLEEIDDLAFTLQDGTEAGVDLSGAATLQDVIDAINSDEDLADKVTASISSDGARLEVTDQTTGGGAFSISSVGLGSAAEDLGLSADADGATITGRRLISGLRDTLVSSLNGGRGFELGDIDITDRSGASANVDLSTAETLSDVVSLINAAGLEVTASVNNARNGIQIVNRSVADGGGAGNLTIANGGSGSTADDLGIAVDDAVVSVNSGTLNRQTLSESTLLATLNGGSGARVGDIRITDSNGVQRVADLNKAGAEAETIGDVIDAINALGNGVEARINDAGDGILLTDTAGGDGVLTVADVSGNLAAGLGILGSSTETDGSGQQVLNGSTSYTVSLDDLSTDVDGIALSSFKNGAGVDEGVFQVFASSDTDDSPRRFTVNLAGAATLGDLLERINSAAAAKGINVTAQVTEGGTGIELLDGEGGSGRLRVEELNGSLTPAADLGLVKEAGAPDSDGVQTLRSVGLFDADDAEASALELVANRINGFEAGVTASVVNDGTGYRLAINADESGAANELLIDDSSGLFTFDQISRPKDAVLLFGASATSSGVAVSSATNEFTEVVDGLRLTVKKTSTDPVTVNVTKDNQPITTALQSFVAAYNSIRTNLDAVTDFDAEANTTGILFGRNEALRVDTTLSRIVSGSFSVSGEFKSLEAIGVSLDDKGKLSLDTAKLTEALAANAADAEQLLSDQDTGVIARFTTAIDQLARGDNSLLNSRSESLQDTIDSNNDRLSVMSASLDRQRDRLLLEFYTLEEALAGFQSNIDLLDSIQLISSGSSNS</sequence>
<dbReference type="PANTHER" id="PTHR30288:SF0">
    <property type="entry name" value="FLAGELLAR HOOK-ASSOCIATED PROTEIN 2"/>
    <property type="match status" value="1"/>
</dbReference>
<dbReference type="GO" id="GO:0009421">
    <property type="term" value="C:bacterial-type flagellum filament cap"/>
    <property type="evidence" value="ECO:0007669"/>
    <property type="project" value="InterPro"/>
</dbReference>
<dbReference type="GO" id="GO:0009424">
    <property type="term" value="C:bacterial-type flagellum hook"/>
    <property type="evidence" value="ECO:0007669"/>
    <property type="project" value="InterPro"/>
</dbReference>
<dbReference type="InterPro" id="IPR003481">
    <property type="entry name" value="FliD_N"/>
</dbReference>
<keyword evidence="5" id="KW-0975">Bacterial flagellum</keyword>
<protein>
    <recommendedName>
        <fullName evidence="7">Filament cap protein</fullName>
    </recommendedName>
    <alternativeName>
        <fullName evidence="6">Flagellar cap protein</fullName>
    </alternativeName>
</protein>
<evidence type="ECO:0000256" key="5">
    <source>
        <dbReference type="ARBA" id="ARBA00023143"/>
    </source>
</evidence>
<comment type="caution">
    <text evidence="10">The sequence shown here is derived from an EMBL/GenBank/DDBJ whole genome shotgun (WGS) entry which is preliminary data.</text>
</comment>
<gene>
    <name evidence="10" type="primary">fliD</name>
    <name evidence="10" type="ORF">KOR34_28840</name>
</gene>
<evidence type="ECO:0000256" key="6">
    <source>
        <dbReference type="ARBA" id="ARBA00033074"/>
    </source>
</evidence>
<reference evidence="10 11" key="1">
    <citation type="submission" date="2019-02" db="EMBL/GenBank/DDBJ databases">
        <title>Deep-cultivation of Planctomycetes and their phenomic and genomic characterization uncovers novel biology.</title>
        <authorList>
            <person name="Wiegand S."/>
            <person name="Jogler M."/>
            <person name="Boedeker C."/>
            <person name="Pinto D."/>
            <person name="Vollmers J."/>
            <person name="Rivas-Marin E."/>
            <person name="Kohn T."/>
            <person name="Peeters S.H."/>
            <person name="Heuer A."/>
            <person name="Rast P."/>
            <person name="Oberbeckmann S."/>
            <person name="Bunk B."/>
            <person name="Jeske O."/>
            <person name="Meyerdierks A."/>
            <person name="Storesund J.E."/>
            <person name="Kallscheuer N."/>
            <person name="Luecker S."/>
            <person name="Lage O.M."/>
            <person name="Pohl T."/>
            <person name="Merkel B.J."/>
            <person name="Hornburger P."/>
            <person name="Mueller R.-W."/>
            <person name="Bruemmer F."/>
            <person name="Labrenz M."/>
            <person name="Spormann A.M."/>
            <person name="Op Den Camp H."/>
            <person name="Overmann J."/>
            <person name="Amann R."/>
            <person name="Jetten M.S.M."/>
            <person name="Mascher T."/>
            <person name="Medema M.H."/>
            <person name="Devos D.P."/>
            <person name="Kaster A.-K."/>
            <person name="Ovreas L."/>
            <person name="Rohde M."/>
            <person name="Galperin M.Y."/>
            <person name="Jogler C."/>
        </authorList>
    </citation>
    <scope>NUCLEOTIDE SEQUENCE [LARGE SCALE GENOMIC DNA]</scope>
    <source>
        <strain evidence="10 11">KOR34</strain>
    </source>
</reference>
<dbReference type="OrthoDB" id="244268at2"/>
<proteinExistence type="inferred from homology"/>
<feature type="domain" description="Flagellar hook-associated protein 2 N-terminal" evidence="8">
    <location>
        <begin position="12"/>
        <end position="110"/>
    </location>
</feature>
<evidence type="ECO:0000259" key="9">
    <source>
        <dbReference type="Pfam" id="PF07195"/>
    </source>
</evidence>
<feature type="domain" description="Flagellar hook-associated protein 2 C-terminal" evidence="9">
    <location>
        <begin position="811"/>
        <end position="1026"/>
    </location>
</feature>
<evidence type="ECO:0000313" key="11">
    <source>
        <dbReference type="Proteomes" id="UP000316714"/>
    </source>
</evidence>
<evidence type="ECO:0000256" key="4">
    <source>
        <dbReference type="ARBA" id="ARBA00023054"/>
    </source>
</evidence>
<comment type="similarity">
    <text evidence="2">Belongs to the FliD family.</text>
</comment>
<evidence type="ECO:0000256" key="1">
    <source>
        <dbReference type="ARBA" id="ARBA00004365"/>
    </source>
</evidence>
<organism evidence="10 11">
    <name type="scientific">Posidoniimonas corsicana</name>
    <dbReference type="NCBI Taxonomy" id="1938618"/>
    <lineage>
        <taxon>Bacteria</taxon>
        <taxon>Pseudomonadati</taxon>
        <taxon>Planctomycetota</taxon>
        <taxon>Planctomycetia</taxon>
        <taxon>Pirellulales</taxon>
        <taxon>Lacipirellulaceae</taxon>
        <taxon>Posidoniimonas</taxon>
    </lineage>
</organism>
<evidence type="ECO:0000256" key="3">
    <source>
        <dbReference type="ARBA" id="ARBA00011255"/>
    </source>
</evidence>
<keyword evidence="10" id="KW-0969">Cilium</keyword>
<accession>A0A5C5VGY6</accession>
<keyword evidence="4" id="KW-0175">Coiled coil</keyword>
<dbReference type="Proteomes" id="UP000316714">
    <property type="component" value="Unassembled WGS sequence"/>
</dbReference>
<dbReference type="RefSeq" id="WP_146565219.1">
    <property type="nucleotide sequence ID" value="NZ_SIHJ01000001.1"/>
</dbReference>
<dbReference type="Pfam" id="PF07195">
    <property type="entry name" value="FliD_C"/>
    <property type="match status" value="1"/>
</dbReference>
<name>A0A5C5VGY6_9BACT</name>
<dbReference type="PANTHER" id="PTHR30288">
    <property type="entry name" value="FLAGELLAR CAP/ASSEMBLY PROTEIN FLID"/>
    <property type="match status" value="1"/>
</dbReference>
<dbReference type="InterPro" id="IPR010809">
    <property type="entry name" value="FliD_C"/>
</dbReference>
<comment type="subcellular location">
    <subcellularLocation>
        <location evidence="1">Bacterial flagellum</location>
    </subcellularLocation>
</comment>
<evidence type="ECO:0000256" key="2">
    <source>
        <dbReference type="ARBA" id="ARBA00009764"/>
    </source>
</evidence>
<dbReference type="Pfam" id="PF02465">
    <property type="entry name" value="FliD_N"/>
    <property type="match status" value="1"/>
</dbReference>
<dbReference type="InterPro" id="IPR040026">
    <property type="entry name" value="FliD"/>
</dbReference>
<keyword evidence="10" id="KW-0966">Cell projection</keyword>
<keyword evidence="10" id="KW-0282">Flagellum</keyword>
<dbReference type="GO" id="GO:0007155">
    <property type="term" value="P:cell adhesion"/>
    <property type="evidence" value="ECO:0007669"/>
    <property type="project" value="InterPro"/>
</dbReference>
<keyword evidence="11" id="KW-1185">Reference proteome</keyword>
<dbReference type="GO" id="GO:0071973">
    <property type="term" value="P:bacterial-type flagellum-dependent cell motility"/>
    <property type="evidence" value="ECO:0007669"/>
    <property type="project" value="TreeGrafter"/>
</dbReference>
<comment type="subunit">
    <text evidence="3">Homopentamer.</text>
</comment>
<dbReference type="AlphaFoldDB" id="A0A5C5VGY6"/>
<evidence type="ECO:0000313" key="10">
    <source>
        <dbReference type="EMBL" id="TWT37918.1"/>
    </source>
</evidence>
<evidence type="ECO:0000256" key="7">
    <source>
        <dbReference type="ARBA" id="ARBA00033192"/>
    </source>
</evidence>
<evidence type="ECO:0000259" key="8">
    <source>
        <dbReference type="Pfam" id="PF02465"/>
    </source>
</evidence>
<dbReference type="EMBL" id="SIHJ01000001">
    <property type="protein sequence ID" value="TWT37918.1"/>
    <property type="molecule type" value="Genomic_DNA"/>
</dbReference>